<evidence type="ECO:0000313" key="1">
    <source>
        <dbReference type="EMBL" id="MFC6017823.1"/>
    </source>
</evidence>
<dbReference type="Proteomes" id="UP001596203">
    <property type="component" value="Unassembled WGS sequence"/>
</dbReference>
<name>A0ABW1KAJ4_9ACTN</name>
<organism evidence="1 2">
    <name type="scientific">Plantactinospora solaniradicis</name>
    <dbReference type="NCBI Taxonomy" id="1723736"/>
    <lineage>
        <taxon>Bacteria</taxon>
        <taxon>Bacillati</taxon>
        <taxon>Actinomycetota</taxon>
        <taxon>Actinomycetes</taxon>
        <taxon>Micromonosporales</taxon>
        <taxon>Micromonosporaceae</taxon>
        <taxon>Plantactinospora</taxon>
    </lineage>
</organism>
<gene>
    <name evidence="1" type="ORF">ACFP2T_16600</name>
</gene>
<evidence type="ECO:0000313" key="2">
    <source>
        <dbReference type="Proteomes" id="UP001596203"/>
    </source>
</evidence>
<comment type="caution">
    <text evidence="1">The sequence shown here is derived from an EMBL/GenBank/DDBJ whole genome shotgun (WGS) entry which is preliminary data.</text>
</comment>
<keyword evidence="2" id="KW-1185">Reference proteome</keyword>
<dbReference type="RefSeq" id="WP_377422385.1">
    <property type="nucleotide sequence ID" value="NZ_JBHSPR010000010.1"/>
</dbReference>
<reference evidence="2" key="1">
    <citation type="journal article" date="2019" name="Int. J. Syst. Evol. Microbiol.">
        <title>The Global Catalogue of Microorganisms (GCM) 10K type strain sequencing project: providing services to taxonomists for standard genome sequencing and annotation.</title>
        <authorList>
            <consortium name="The Broad Institute Genomics Platform"/>
            <consortium name="The Broad Institute Genome Sequencing Center for Infectious Disease"/>
            <person name="Wu L."/>
            <person name="Ma J."/>
        </authorList>
    </citation>
    <scope>NUCLEOTIDE SEQUENCE [LARGE SCALE GENOMIC DNA]</scope>
    <source>
        <strain evidence="2">ZS-35-S2</strain>
    </source>
</reference>
<protein>
    <recommendedName>
        <fullName evidence="3">DUF4254 domain-containing protein</fullName>
    </recommendedName>
</protein>
<accession>A0ABW1KAJ4</accession>
<evidence type="ECO:0008006" key="3">
    <source>
        <dbReference type="Google" id="ProtNLM"/>
    </source>
</evidence>
<dbReference type="EMBL" id="JBHSPR010000010">
    <property type="protein sequence ID" value="MFC6017823.1"/>
    <property type="molecule type" value="Genomic_DNA"/>
</dbReference>
<sequence>MNDLRIPPPDTTEPTDKEWVAHVTARWQSLQAGEGLLNNLTPGQSTAQATAAIAQAHFHRAQALALMQIVDRLDSIDINLGDYLERPSWPVRLYRRLLHRN</sequence>
<proteinExistence type="predicted"/>